<dbReference type="InterPro" id="IPR010093">
    <property type="entry name" value="SinI_DNA-bd"/>
</dbReference>
<name>A0ABN6QLW8_STRNI</name>
<evidence type="ECO:0000313" key="2">
    <source>
        <dbReference type="EMBL" id="BDM67199.1"/>
    </source>
</evidence>
<dbReference type="SUPFAM" id="SSF46955">
    <property type="entry name" value="Putative DNA-binding domain"/>
    <property type="match status" value="1"/>
</dbReference>
<dbReference type="RefSeq" id="WP_201808483.1">
    <property type="nucleotide sequence ID" value="NZ_AP026073.1"/>
</dbReference>
<proteinExistence type="predicted"/>
<keyword evidence="3" id="KW-1185">Reference proteome</keyword>
<feature type="domain" description="Helix-turn-helix" evidence="1">
    <location>
        <begin position="12"/>
        <end position="61"/>
    </location>
</feature>
<dbReference type="NCBIfam" id="TIGR01764">
    <property type="entry name" value="excise"/>
    <property type="match status" value="1"/>
</dbReference>
<dbReference type="Pfam" id="PF12728">
    <property type="entry name" value="HTH_17"/>
    <property type="match status" value="1"/>
</dbReference>
<dbReference type="EMBL" id="AP026073">
    <property type="protein sequence ID" value="BDM67199.1"/>
    <property type="molecule type" value="Genomic_DNA"/>
</dbReference>
<evidence type="ECO:0000259" key="1">
    <source>
        <dbReference type="Pfam" id="PF12728"/>
    </source>
</evidence>
<evidence type="ECO:0000313" key="3">
    <source>
        <dbReference type="Proteomes" id="UP001059597"/>
    </source>
</evidence>
<protein>
    <recommendedName>
        <fullName evidence="1">Helix-turn-helix domain-containing protein</fullName>
    </recommendedName>
</protein>
<dbReference type="InterPro" id="IPR009061">
    <property type="entry name" value="DNA-bd_dom_put_sf"/>
</dbReference>
<dbReference type="InterPro" id="IPR041657">
    <property type="entry name" value="HTH_17"/>
</dbReference>
<dbReference type="Proteomes" id="UP001059597">
    <property type="component" value="Chromosome"/>
</dbReference>
<reference evidence="2" key="1">
    <citation type="submission" date="2022-06" db="EMBL/GenBank/DDBJ databases">
        <title>Complete genome sequence of Streptomyces nigrescens HEK616.</title>
        <authorList>
            <person name="Asamizu S."/>
            <person name="Onaka H."/>
        </authorList>
    </citation>
    <scope>NUCLEOTIDE SEQUENCE</scope>
    <source>
        <strain evidence="2">HEK616</strain>
    </source>
</reference>
<sequence>MTHNPRRPSDKLTVDEFCSELRISRSTFYEWRQKGRAPHCIRIPNGALRIRRSDIENWLTDCESRA</sequence>
<accession>A0ABN6QLW8</accession>
<organism evidence="2 3">
    <name type="scientific">Streptomyces nigrescens</name>
    <dbReference type="NCBI Taxonomy" id="1920"/>
    <lineage>
        <taxon>Bacteria</taxon>
        <taxon>Bacillati</taxon>
        <taxon>Actinomycetota</taxon>
        <taxon>Actinomycetes</taxon>
        <taxon>Kitasatosporales</taxon>
        <taxon>Streptomycetaceae</taxon>
        <taxon>Streptomyces</taxon>
    </lineage>
</organism>
<gene>
    <name evidence="2" type="ORF">HEK616_06860</name>
</gene>